<name>A0A4R3L3H9_9GAMM</name>
<protein>
    <submittedName>
        <fullName evidence="2">Patatin-like phospholipase</fullName>
    </submittedName>
</protein>
<feature type="transmembrane region" description="Helical" evidence="1">
    <location>
        <begin position="303"/>
        <end position="322"/>
    </location>
</feature>
<feature type="transmembrane region" description="Helical" evidence="1">
    <location>
        <begin position="237"/>
        <end position="254"/>
    </location>
</feature>
<proteinExistence type="predicted"/>
<dbReference type="PANTHER" id="PTHR10728:SF40">
    <property type="entry name" value="PATATIN FAMILY PROTEIN"/>
    <property type="match status" value="1"/>
</dbReference>
<feature type="transmembrane region" description="Helical" evidence="1">
    <location>
        <begin position="274"/>
        <end position="291"/>
    </location>
</feature>
<dbReference type="SUPFAM" id="SSF52151">
    <property type="entry name" value="FabD/lysophospholipase-like"/>
    <property type="match status" value="1"/>
</dbReference>
<dbReference type="RefSeq" id="WP_123521042.1">
    <property type="nucleotide sequence ID" value="NZ_JBHLWF010000078.1"/>
</dbReference>
<feature type="transmembrane region" description="Helical" evidence="1">
    <location>
        <begin position="197"/>
        <end position="216"/>
    </location>
</feature>
<feature type="transmembrane region" description="Helical" evidence="1">
    <location>
        <begin position="135"/>
        <end position="164"/>
    </location>
</feature>
<reference evidence="2 3" key="1">
    <citation type="submission" date="2019-03" db="EMBL/GenBank/DDBJ databases">
        <title>Genomic Encyclopedia of Type Strains, Phase IV (KMG-IV): sequencing the most valuable type-strain genomes for metagenomic binning, comparative biology and taxonomic classification.</title>
        <authorList>
            <person name="Goeker M."/>
        </authorList>
    </citation>
    <scope>NUCLEOTIDE SEQUENCE [LARGE SCALE GENOMIC DNA]</scope>
    <source>
        <strain evidence="2 3">DSM 21944</strain>
    </source>
</reference>
<dbReference type="GO" id="GO:0046475">
    <property type="term" value="P:glycerophospholipid catabolic process"/>
    <property type="evidence" value="ECO:0007669"/>
    <property type="project" value="TreeGrafter"/>
</dbReference>
<gene>
    <name evidence="2" type="ORF">EDC25_12923</name>
</gene>
<organism evidence="2 3">
    <name type="scientific">Pseudofulvimonas gallinarii</name>
    <dbReference type="NCBI Taxonomy" id="634155"/>
    <lineage>
        <taxon>Bacteria</taxon>
        <taxon>Pseudomonadati</taxon>
        <taxon>Pseudomonadota</taxon>
        <taxon>Gammaproteobacteria</taxon>
        <taxon>Lysobacterales</taxon>
        <taxon>Rhodanobacteraceae</taxon>
        <taxon>Pseudofulvimonas</taxon>
    </lineage>
</organism>
<keyword evidence="1" id="KW-1133">Transmembrane helix</keyword>
<dbReference type="Proteomes" id="UP000294599">
    <property type="component" value="Unassembled WGS sequence"/>
</dbReference>
<evidence type="ECO:0000313" key="2">
    <source>
        <dbReference type="EMBL" id="TCS93200.1"/>
    </source>
</evidence>
<keyword evidence="1" id="KW-0472">Membrane</keyword>
<evidence type="ECO:0000256" key="1">
    <source>
        <dbReference type="SAM" id="Phobius"/>
    </source>
</evidence>
<accession>A0A4R3L3H9</accession>
<comment type="caution">
    <text evidence="2">The sequence shown here is derived from an EMBL/GenBank/DDBJ whole genome shotgun (WGS) entry which is preliminary data.</text>
</comment>
<dbReference type="EMBL" id="SMAF01000029">
    <property type="protein sequence ID" value="TCS93200.1"/>
    <property type="molecule type" value="Genomic_DNA"/>
</dbReference>
<dbReference type="GO" id="GO:0005829">
    <property type="term" value="C:cytosol"/>
    <property type="evidence" value="ECO:0007669"/>
    <property type="project" value="TreeGrafter"/>
</dbReference>
<dbReference type="Gene3D" id="3.40.1090.10">
    <property type="entry name" value="Cytosolic phospholipase A2 catalytic domain"/>
    <property type="match status" value="1"/>
</dbReference>
<dbReference type="AlphaFoldDB" id="A0A4R3L3H9"/>
<feature type="transmembrane region" description="Helical" evidence="1">
    <location>
        <begin position="328"/>
        <end position="346"/>
    </location>
</feature>
<dbReference type="PANTHER" id="PTHR10728">
    <property type="entry name" value="CYTOSOLIC PHOSPHOLIPASE A2"/>
    <property type="match status" value="1"/>
</dbReference>
<dbReference type="InterPro" id="IPR016035">
    <property type="entry name" value="Acyl_Trfase/lysoPLipase"/>
</dbReference>
<evidence type="ECO:0000313" key="3">
    <source>
        <dbReference type="Proteomes" id="UP000294599"/>
    </source>
</evidence>
<keyword evidence="1" id="KW-0812">Transmembrane</keyword>
<keyword evidence="3" id="KW-1185">Reference proteome</keyword>
<sequence length="694" mass="75793">MNAHGSQDATFTRDPGRVHGDEREWLRARRAAAGLPPPDDDEVGLALSGGGIRSAVFNLGLLQSLARADLLRRVDVLSSVSGGGYIANCFHWLRHVLPAAGDDVFKACLADGSGNVLDWLRLNGKFLIAFQGFSMWTLVASILAATLLNLLVLGPPLLLLLWLLSRDWWTAEWPGWLAWSGEAAPAGHDGFWLLLRAGLWMLVAFPLVAVVFGFIVGSLRARSQGMVRTLRLFMGKLLMLSVGLIGLGLIPLAARSGDAALAGASSDWMRQAGIHLDYAAALALGAVLLLVGQARARAGREGLAMLGLALLVYGVILLGYYLAVELDVVTSTAFAVCFGLSLLFAFTCDVNRVSMFAYYRSRLLGAFMPRVEGGIPEPRPEFHLHRLRPEHGAPLPVINTCLNTCSSSDPKRQARAGESFFLTPLWLGSTATGFRRSDDYGGDAGTMASAMTISAAAIDPDTHATRGRAVSFLMALLNVRLGFWGLNPDRTPARWVPRLLWWQLLGREMLGIGLSESHRHIHLSDGGHFENLGLYELIRRRLRYIVVSDAGADPDLDFSDLGRAIERVRVDFGAEIELAVDGLARERERGAAQRPWRLGRIRYADGSTGQILYLRPMMCEGLSADIYTYWRGHPLFPDEPTSNQFFGEAQFEAYRALGWEIASRLTGSDGCASVAEWFQRLADQEAPVPEAVAS</sequence>
<dbReference type="OrthoDB" id="100544at2"/>
<dbReference type="GO" id="GO:0004623">
    <property type="term" value="F:phospholipase A2 activity"/>
    <property type="evidence" value="ECO:0007669"/>
    <property type="project" value="TreeGrafter"/>
</dbReference>